<proteinExistence type="predicted"/>
<gene>
    <name evidence="1" type="ORF">GCM10010145_46760</name>
</gene>
<accession>A0A918BIN7</accession>
<dbReference type="Proteomes" id="UP000620156">
    <property type="component" value="Unassembled WGS sequence"/>
</dbReference>
<reference evidence="1" key="2">
    <citation type="submission" date="2020-09" db="EMBL/GenBank/DDBJ databases">
        <authorList>
            <person name="Sun Q."/>
            <person name="Ohkuma M."/>
        </authorList>
    </citation>
    <scope>NUCLEOTIDE SEQUENCE</scope>
    <source>
        <strain evidence="1">JCM 3131</strain>
    </source>
</reference>
<reference evidence="1" key="1">
    <citation type="journal article" date="2014" name="Int. J. Syst. Evol. Microbiol.">
        <title>Complete genome sequence of Corynebacterium casei LMG S-19264T (=DSM 44701T), isolated from a smear-ripened cheese.</title>
        <authorList>
            <consortium name="US DOE Joint Genome Institute (JGI-PGF)"/>
            <person name="Walter F."/>
            <person name="Albersmeier A."/>
            <person name="Kalinowski J."/>
            <person name="Ruckert C."/>
        </authorList>
    </citation>
    <scope>NUCLEOTIDE SEQUENCE</scope>
    <source>
        <strain evidence="1">JCM 3131</strain>
    </source>
</reference>
<dbReference type="EMBL" id="BMQK01000012">
    <property type="protein sequence ID" value="GGQ71866.1"/>
    <property type="molecule type" value="Genomic_DNA"/>
</dbReference>
<dbReference type="RefSeq" id="WP_189218857.1">
    <property type="nucleotide sequence ID" value="NZ_BMQK01000012.1"/>
</dbReference>
<name>A0A918BIN7_9ACTN</name>
<evidence type="ECO:0000313" key="2">
    <source>
        <dbReference type="Proteomes" id="UP000620156"/>
    </source>
</evidence>
<sequence length="57" mass="5901">MSSMLSAVNEDERIADLNFETAQPEMLADEAVPVLCTPAVLVAGINAANAVRTALVG</sequence>
<organism evidence="1 2">
    <name type="scientific">Streptomyces ruber</name>
    <dbReference type="NCBI Taxonomy" id="83378"/>
    <lineage>
        <taxon>Bacteria</taxon>
        <taxon>Bacillati</taxon>
        <taxon>Actinomycetota</taxon>
        <taxon>Actinomycetes</taxon>
        <taxon>Kitasatosporales</taxon>
        <taxon>Streptomycetaceae</taxon>
        <taxon>Streptomyces</taxon>
    </lineage>
</organism>
<keyword evidence="2" id="KW-1185">Reference proteome</keyword>
<evidence type="ECO:0000313" key="1">
    <source>
        <dbReference type="EMBL" id="GGQ71866.1"/>
    </source>
</evidence>
<dbReference type="AlphaFoldDB" id="A0A918BIN7"/>
<comment type="caution">
    <text evidence="1">The sequence shown here is derived from an EMBL/GenBank/DDBJ whole genome shotgun (WGS) entry which is preliminary data.</text>
</comment>
<protein>
    <submittedName>
        <fullName evidence="1">Uncharacterized protein</fullName>
    </submittedName>
</protein>